<organism evidence="1 2">
    <name type="scientific">Phytophthora cactorum</name>
    <dbReference type="NCBI Taxonomy" id="29920"/>
    <lineage>
        <taxon>Eukaryota</taxon>
        <taxon>Sar</taxon>
        <taxon>Stramenopiles</taxon>
        <taxon>Oomycota</taxon>
        <taxon>Peronosporomycetes</taxon>
        <taxon>Peronosporales</taxon>
        <taxon>Peronosporaceae</taxon>
        <taxon>Phytophthora</taxon>
    </lineage>
</organism>
<dbReference type="AlphaFoldDB" id="A0A8T1AQ60"/>
<evidence type="ECO:0000313" key="2">
    <source>
        <dbReference type="Proteomes" id="UP000774804"/>
    </source>
</evidence>
<name>A0A8T1AQ60_9STRA</name>
<proteinExistence type="predicted"/>
<protein>
    <submittedName>
        <fullName evidence="1">Uncharacterized protein</fullName>
    </submittedName>
</protein>
<reference evidence="1" key="1">
    <citation type="submission" date="2018-10" db="EMBL/GenBank/DDBJ databases">
        <title>Effector identification in a new, highly contiguous assembly of the strawberry crown rot pathogen Phytophthora cactorum.</title>
        <authorList>
            <person name="Armitage A.D."/>
            <person name="Nellist C.F."/>
            <person name="Bates H."/>
            <person name="Vickerstaff R.J."/>
            <person name="Harrison R.J."/>
        </authorList>
    </citation>
    <scope>NUCLEOTIDE SEQUENCE</scope>
    <source>
        <strain evidence="1">4032</strain>
    </source>
</reference>
<dbReference type="Proteomes" id="UP000774804">
    <property type="component" value="Unassembled WGS sequence"/>
</dbReference>
<gene>
    <name evidence="1" type="ORF">PC115_g21240</name>
</gene>
<dbReference type="EMBL" id="RCMI01001472">
    <property type="protein sequence ID" value="KAG2884751.1"/>
    <property type="molecule type" value="Genomic_DNA"/>
</dbReference>
<evidence type="ECO:0000313" key="1">
    <source>
        <dbReference type="EMBL" id="KAG2884751.1"/>
    </source>
</evidence>
<comment type="caution">
    <text evidence="1">The sequence shown here is derived from an EMBL/GenBank/DDBJ whole genome shotgun (WGS) entry which is preliminary data.</text>
</comment>
<sequence length="53" mass="5746">MLKPQLALFRDQYSDSKDEIDSVLFTATICDTDSGDECTPHLALSLTSTAIPA</sequence>
<accession>A0A8T1AQ60</accession>